<evidence type="ECO:0000256" key="7">
    <source>
        <dbReference type="HAMAP-Rule" id="MF_00208"/>
    </source>
</evidence>
<dbReference type="RefSeq" id="WP_244899280.1">
    <property type="nucleotide sequence ID" value="NZ_CAUPFC010000001.1"/>
</dbReference>
<dbReference type="Pfam" id="PF01225">
    <property type="entry name" value="Mur_ligase"/>
    <property type="match status" value="1"/>
</dbReference>
<dbReference type="InterPro" id="IPR013221">
    <property type="entry name" value="Mur_ligase_cen"/>
</dbReference>
<feature type="binding site" evidence="7">
    <location>
        <position position="205"/>
    </location>
    <ligand>
        <name>UDP-N-acetyl-alpha-D-muramoyl-L-alanyl-D-glutamate</name>
        <dbReference type="ChEBI" id="CHEBI:83900"/>
    </ligand>
</feature>
<dbReference type="AlphaFoldDB" id="A0AAW9HK07"/>
<feature type="domain" description="Mur ligase C-terminal" evidence="11">
    <location>
        <begin position="353"/>
        <end position="480"/>
    </location>
</feature>
<dbReference type="HAMAP" id="MF_00208">
    <property type="entry name" value="MurE"/>
    <property type="match status" value="1"/>
</dbReference>
<dbReference type="SUPFAM" id="SSF63418">
    <property type="entry name" value="MurE/MurF N-terminal domain"/>
    <property type="match status" value="1"/>
</dbReference>
<evidence type="ECO:0000256" key="8">
    <source>
        <dbReference type="RuleBase" id="RU004135"/>
    </source>
</evidence>
<dbReference type="Pfam" id="PF02875">
    <property type="entry name" value="Mur_ligase_C"/>
    <property type="match status" value="1"/>
</dbReference>
<evidence type="ECO:0000256" key="6">
    <source>
        <dbReference type="ARBA" id="ARBA00023316"/>
    </source>
</evidence>
<accession>A0AAW9HK07</accession>
<dbReference type="PANTHER" id="PTHR23135:SF4">
    <property type="entry name" value="UDP-N-ACETYLMURAMOYL-L-ALANYL-D-GLUTAMATE--2,6-DIAMINOPIMELATE LIGASE MURE HOMOLOG, CHLOROPLASTIC"/>
    <property type="match status" value="1"/>
</dbReference>
<evidence type="ECO:0000256" key="2">
    <source>
        <dbReference type="ARBA" id="ARBA00022618"/>
    </source>
</evidence>
<feature type="domain" description="Mur ligase N-terminal catalytic" evidence="10">
    <location>
        <begin position="36"/>
        <end position="114"/>
    </location>
</feature>
<gene>
    <name evidence="7" type="primary">murE</name>
    <name evidence="13" type="ORF">R6G74_00285</name>
</gene>
<dbReference type="PANTHER" id="PTHR23135">
    <property type="entry name" value="MUR LIGASE FAMILY MEMBER"/>
    <property type="match status" value="1"/>
</dbReference>
<comment type="pathway">
    <text evidence="7 8">Cell wall biogenesis; peptidoglycan biosynthesis.</text>
</comment>
<dbReference type="GO" id="GO:0008360">
    <property type="term" value="P:regulation of cell shape"/>
    <property type="evidence" value="ECO:0007669"/>
    <property type="project" value="UniProtKB-KW"/>
</dbReference>
<dbReference type="NCBIfam" id="TIGR01085">
    <property type="entry name" value="murE"/>
    <property type="match status" value="1"/>
</dbReference>
<evidence type="ECO:0000256" key="1">
    <source>
        <dbReference type="ARBA" id="ARBA00005898"/>
    </source>
</evidence>
<dbReference type="GO" id="GO:0005524">
    <property type="term" value="F:ATP binding"/>
    <property type="evidence" value="ECO:0007669"/>
    <property type="project" value="UniProtKB-UniRule"/>
</dbReference>
<keyword evidence="4 7" id="KW-0573">Peptidoglycan synthesis</keyword>
<keyword evidence="3 7" id="KW-0133">Cell shape</keyword>
<feature type="binding site" evidence="7">
    <location>
        <begin position="170"/>
        <end position="171"/>
    </location>
    <ligand>
        <name>UDP-N-acetyl-alpha-D-muramoyl-L-alanyl-D-glutamate</name>
        <dbReference type="ChEBI" id="CHEBI:83900"/>
    </ligand>
</feature>
<dbReference type="GO" id="GO:0005737">
    <property type="term" value="C:cytoplasm"/>
    <property type="evidence" value="ECO:0007669"/>
    <property type="project" value="UniProtKB-SubCell"/>
</dbReference>
<dbReference type="GO" id="GO:0051301">
    <property type="term" value="P:cell division"/>
    <property type="evidence" value="ECO:0007669"/>
    <property type="project" value="UniProtKB-KW"/>
</dbReference>
<dbReference type="InterPro" id="IPR004101">
    <property type="entry name" value="Mur_ligase_C"/>
</dbReference>
<comment type="caution">
    <text evidence="13">The sequence shown here is derived from an EMBL/GenBank/DDBJ whole genome shotgun (WGS) entry which is preliminary data.</text>
</comment>
<feature type="modified residue" description="N6-carboxylysine" evidence="7">
    <location>
        <position position="237"/>
    </location>
</feature>
<dbReference type="SUPFAM" id="SSF53623">
    <property type="entry name" value="MurD-like peptide ligases, catalytic domain"/>
    <property type="match status" value="1"/>
</dbReference>
<dbReference type="GO" id="GO:0000287">
    <property type="term" value="F:magnesium ion binding"/>
    <property type="evidence" value="ECO:0007669"/>
    <property type="project" value="UniProtKB-UniRule"/>
</dbReference>
<keyword evidence="7" id="KW-0067">ATP-binding</keyword>
<dbReference type="InterPro" id="IPR000713">
    <property type="entry name" value="Mur_ligase_N"/>
</dbReference>
<comment type="cofactor">
    <cofactor evidence="7">
        <name>Mg(2+)</name>
        <dbReference type="ChEBI" id="CHEBI:18420"/>
    </cofactor>
</comment>
<comment type="function">
    <text evidence="7">Catalyzes the addition of an amino acid to the nucleotide precursor UDP-N-acetylmuramoyl-L-alanyl-D-glutamate (UMAG) in the biosynthesis of bacterial cell-wall peptidoglycan.</text>
</comment>
<dbReference type="NCBIfam" id="NF001126">
    <property type="entry name" value="PRK00139.1-4"/>
    <property type="match status" value="1"/>
</dbReference>
<protein>
    <recommendedName>
        <fullName evidence="7">UDP-N-acetylmuramyl-tripeptide synthetase</fullName>
        <ecNumber evidence="7">6.3.2.-</ecNumber>
    </recommendedName>
    <alternativeName>
        <fullName evidence="7">UDP-MurNAc-tripeptide synthetase</fullName>
    </alternativeName>
</protein>
<keyword evidence="7" id="KW-0460">Magnesium</keyword>
<keyword evidence="5 7" id="KW-0131">Cell cycle</keyword>
<dbReference type="EC" id="6.3.2.-" evidence="7"/>
<dbReference type="Gene3D" id="3.40.1190.10">
    <property type="entry name" value="Mur-like, catalytic domain"/>
    <property type="match status" value="1"/>
</dbReference>
<feature type="binding site" evidence="7">
    <location>
        <position position="197"/>
    </location>
    <ligand>
        <name>UDP-N-acetyl-alpha-D-muramoyl-L-alanyl-D-glutamate</name>
        <dbReference type="ChEBI" id="CHEBI:83900"/>
    </ligand>
</feature>
<evidence type="ECO:0000256" key="5">
    <source>
        <dbReference type="ARBA" id="ARBA00023306"/>
    </source>
</evidence>
<feature type="binding site" evidence="7">
    <location>
        <position position="43"/>
    </location>
    <ligand>
        <name>UDP-N-acetyl-alpha-D-muramoyl-L-alanyl-D-glutamate</name>
        <dbReference type="ChEBI" id="CHEBI:83900"/>
    </ligand>
</feature>
<feature type="binding site" evidence="7">
    <location>
        <begin position="128"/>
        <end position="134"/>
    </location>
    <ligand>
        <name>ATP</name>
        <dbReference type="ChEBI" id="CHEBI:30616"/>
    </ligand>
</feature>
<dbReference type="InterPro" id="IPR035911">
    <property type="entry name" value="MurE/MurF_N"/>
</dbReference>
<reference evidence="13" key="1">
    <citation type="submission" date="2023-10" db="EMBL/GenBank/DDBJ databases">
        <title>Whole Genome based description of the genera Actinobaculum and Actinotignum reveals a complex phylogenetic relationship within the species included in the genus Actinotignum.</title>
        <authorList>
            <person name="Jensen C.S."/>
            <person name="Dargis R."/>
            <person name="Kemp M."/>
            <person name="Christensen J.J."/>
        </authorList>
    </citation>
    <scope>NUCLEOTIDE SEQUENCE</scope>
    <source>
        <strain evidence="13">SLA_B245</strain>
    </source>
</reference>
<dbReference type="Pfam" id="PF08245">
    <property type="entry name" value="Mur_ligase_M"/>
    <property type="match status" value="1"/>
</dbReference>
<feature type="domain" description="Mur ligase central" evidence="12">
    <location>
        <begin position="126"/>
        <end position="328"/>
    </location>
</feature>
<evidence type="ECO:0000313" key="14">
    <source>
        <dbReference type="Proteomes" id="UP001288320"/>
    </source>
</evidence>
<dbReference type="NCBIfam" id="NF001124">
    <property type="entry name" value="PRK00139.1-2"/>
    <property type="match status" value="1"/>
</dbReference>
<keyword evidence="2 7" id="KW-0132">Cell division</keyword>
<evidence type="ECO:0000259" key="12">
    <source>
        <dbReference type="Pfam" id="PF08245"/>
    </source>
</evidence>
<dbReference type="InterPro" id="IPR005761">
    <property type="entry name" value="UDP-N-AcMur-Glu-dNH2Pim_ligase"/>
</dbReference>
<comment type="subcellular location">
    <subcellularLocation>
        <location evidence="7 8">Cytoplasm</location>
    </subcellularLocation>
</comment>
<dbReference type="Gene3D" id="3.90.190.20">
    <property type="entry name" value="Mur ligase, C-terminal domain"/>
    <property type="match status" value="1"/>
</dbReference>
<evidence type="ECO:0000256" key="3">
    <source>
        <dbReference type="ARBA" id="ARBA00022960"/>
    </source>
</evidence>
<feature type="compositionally biased region" description="Basic and acidic residues" evidence="9">
    <location>
        <begin position="525"/>
        <end position="552"/>
    </location>
</feature>
<keyword evidence="7 13" id="KW-0436">Ligase</keyword>
<evidence type="ECO:0000259" key="10">
    <source>
        <dbReference type="Pfam" id="PF01225"/>
    </source>
</evidence>
<dbReference type="Gene3D" id="3.40.1390.10">
    <property type="entry name" value="MurE/MurF, N-terminal domain"/>
    <property type="match status" value="1"/>
</dbReference>
<dbReference type="GO" id="GO:0016881">
    <property type="term" value="F:acid-amino acid ligase activity"/>
    <property type="evidence" value="ECO:0007669"/>
    <property type="project" value="UniProtKB-UniRule"/>
</dbReference>
<dbReference type="Proteomes" id="UP001288320">
    <property type="component" value="Unassembled WGS sequence"/>
</dbReference>
<dbReference type="SUPFAM" id="SSF53244">
    <property type="entry name" value="MurD-like peptide ligases, peptide-binding domain"/>
    <property type="match status" value="1"/>
</dbReference>
<dbReference type="InterPro" id="IPR036615">
    <property type="entry name" value="Mur_ligase_C_dom_sf"/>
</dbReference>
<organism evidence="13 14">
    <name type="scientific">Actinotignum timonense</name>
    <dbReference type="NCBI Taxonomy" id="1870995"/>
    <lineage>
        <taxon>Bacteria</taxon>
        <taxon>Bacillati</taxon>
        <taxon>Actinomycetota</taxon>
        <taxon>Actinomycetes</taxon>
        <taxon>Actinomycetales</taxon>
        <taxon>Actinomycetaceae</taxon>
        <taxon>Actinotignum</taxon>
    </lineage>
</organism>
<sequence>MSDEFPLPQVRPVALRELSELPEVDGAGCEAPQTTVTSVTADSRAVHEGALFAALPGAHAHGARFAPQAAQRGARAILTDAAGAALIAQAGVELPLLVVEDPAAHLGAIAARVYGEPAECLRSFAVTGTNGKTTTTYLLDGLLTALDRTTGLVGTVETKIADLCAPAHLTTPMPADLQALLALLVERGGTDVSMEVSSHALAQHRTSPVVFSVAGFTNLTRDHLDYHRTMENYYQAKRSLFTPECSRRAVITVDDEWGRRLAGETEVPTVALAVFSQLGGRSGYQVRDIERGPVTSFTLAHSDGWEMTVRTGLPGDFNIANTALAVAMVLESGADRGAVGAVVGAGLTPQVPGRMEVVGSAPRVVVDFAHNTAALRLAINALRPTTSGQLIVVTGSAGERDVDKRPEMGRAVAELADVVYITDDDPHEEDPAPIRAALLDGARSAHSPARIVDIADRATAMRTAIREAAPQDTVLLAGRGHETYQPVAGGRNIPLDDREVARAALAERASSVGRGSRADSAGWTDRADRGDCSDRTNRIVLDKNTQEEKDTQ</sequence>
<comment type="PTM">
    <text evidence="7">Carboxylation is probably crucial for Mg(2+) binding and, consequently, for the gamma-phosphate positioning of ATP.</text>
</comment>
<keyword evidence="7" id="KW-0547">Nucleotide-binding</keyword>
<feature type="binding site" evidence="7">
    <location>
        <position position="203"/>
    </location>
    <ligand>
        <name>UDP-N-acetyl-alpha-D-muramoyl-L-alanyl-D-glutamate</name>
        <dbReference type="ChEBI" id="CHEBI:83900"/>
    </ligand>
</feature>
<dbReference type="GO" id="GO:0071555">
    <property type="term" value="P:cell wall organization"/>
    <property type="evidence" value="ECO:0007669"/>
    <property type="project" value="UniProtKB-KW"/>
</dbReference>
<dbReference type="InterPro" id="IPR036565">
    <property type="entry name" value="Mur-like_cat_sf"/>
</dbReference>
<keyword evidence="7" id="KW-0963">Cytoplasm</keyword>
<evidence type="ECO:0000256" key="9">
    <source>
        <dbReference type="SAM" id="MobiDB-lite"/>
    </source>
</evidence>
<evidence type="ECO:0000256" key="4">
    <source>
        <dbReference type="ARBA" id="ARBA00022984"/>
    </source>
</evidence>
<name>A0AAW9HK07_9ACTO</name>
<comment type="caution">
    <text evidence="7">Lacks conserved residue(s) required for the propagation of feature annotation.</text>
</comment>
<feature type="region of interest" description="Disordered" evidence="9">
    <location>
        <begin position="506"/>
        <end position="552"/>
    </location>
</feature>
<dbReference type="GeneID" id="92813970"/>
<keyword evidence="6 7" id="KW-0961">Cell wall biogenesis/degradation</keyword>
<evidence type="ECO:0000313" key="13">
    <source>
        <dbReference type="EMBL" id="MDY5139756.1"/>
    </source>
</evidence>
<evidence type="ECO:0000259" key="11">
    <source>
        <dbReference type="Pfam" id="PF02875"/>
    </source>
</evidence>
<dbReference type="GO" id="GO:0009252">
    <property type="term" value="P:peptidoglycan biosynthetic process"/>
    <property type="evidence" value="ECO:0007669"/>
    <property type="project" value="UniProtKB-UniRule"/>
</dbReference>
<comment type="similarity">
    <text evidence="1 7">Belongs to the MurCDEF family. MurE subfamily.</text>
</comment>
<proteinExistence type="inferred from homology"/>
<dbReference type="EMBL" id="JAWNFV010000001">
    <property type="protein sequence ID" value="MDY5139756.1"/>
    <property type="molecule type" value="Genomic_DNA"/>
</dbReference>